<comment type="similarity">
    <text evidence="1">Belongs to the sigma-70 factor family. ECF subfamily.</text>
</comment>
<gene>
    <name evidence="7" type="ORF">ACFSUL_14390</name>
</gene>
<dbReference type="Proteomes" id="UP001597506">
    <property type="component" value="Unassembled WGS sequence"/>
</dbReference>
<dbReference type="InterPro" id="IPR013324">
    <property type="entry name" value="RNA_pol_sigma_r3/r4-like"/>
</dbReference>
<evidence type="ECO:0000259" key="5">
    <source>
        <dbReference type="Pfam" id="PF04542"/>
    </source>
</evidence>
<protein>
    <submittedName>
        <fullName evidence="7">Sigma-70 family RNA polymerase sigma factor</fullName>
    </submittedName>
</protein>
<reference evidence="8" key="1">
    <citation type="journal article" date="2019" name="Int. J. Syst. Evol. Microbiol.">
        <title>The Global Catalogue of Microorganisms (GCM) 10K type strain sequencing project: providing services to taxonomists for standard genome sequencing and annotation.</title>
        <authorList>
            <consortium name="The Broad Institute Genomics Platform"/>
            <consortium name="The Broad Institute Genome Sequencing Center for Infectious Disease"/>
            <person name="Wu L."/>
            <person name="Ma J."/>
        </authorList>
    </citation>
    <scope>NUCLEOTIDE SEQUENCE [LARGE SCALE GENOMIC DNA]</scope>
    <source>
        <strain evidence="8">KCTC 3913</strain>
    </source>
</reference>
<dbReference type="PANTHER" id="PTHR43133:SF60">
    <property type="entry name" value="RNA POLYMERASE SIGMA FACTOR SIGV"/>
    <property type="match status" value="1"/>
</dbReference>
<evidence type="ECO:0000256" key="1">
    <source>
        <dbReference type="ARBA" id="ARBA00010641"/>
    </source>
</evidence>
<feature type="domain" description="RNA polymerase sigma factor 70 region 4 type 2" evidence="6">
    <location>
        <begin position="119"/>
        <end position="169"/>
    </location>
</feature>
<dbReference type="InterPro" id="IPR013249">
    <property type="entry name" value="RNA_pol_sigma70_r4_t2"/>
</dbReference>
<evidence type="ECO:0000313" key="7">
    <source>
        <dbReference type="EMBL" id="MFD2681927.1"/>
    </source>
</evidence>
<feature type="domain" description="RNA polymerase sigma-70 region 2" evidence="5">
    <location>
        <begin position="22"/>
        <end position="85"/>
    </location>
</feature>
<dbReference type="PANTHER" id="PTHR43133">
    <property type="entry name" value="RNA POLYMERASE ECF-TYPE SIGMA FACTO"/>
    <property type="match status" value="1"/>
</dbReference>
<dbReference type="InterPro" id="IPR013325">
    <property type="entry name" value="RNA_pol_sigma_r2"/>
</dbReference>
<evidence type="ECO:0000259" key="6">
    <source>
        <dbReference type="Pfam" id="PF08281"/>
    </source>
</evidence>
<dbReference type="Gene3D" id="1.10.1740.10">
    <property type="match status" value="1"/>
</dbReference>
<proteinExistence type="inferred from homology"/>
<keyword evidence="2" id="KW-0805">Transcription regulation</keyword>
<dbReference type="RefSeq" id="WP_377936536.1">
    <property type="nucleotide sequence ID" value="NZ_JBHUMF010000031.1"/>
</dbReference>
<accession>A0ABW5RT97</accession>
<evidence type="ECO:0000256" key="2">
    <source>
        <dbReference type="ARBA" id="ARBA00023015"/>
    </source>
</evidence>
<comment type="caution">
    <text evidence="7">The sequence shown here is derived from an EMBL/GenBank/DDBJ whole genome shotgun (WGS) entry which is preliminary data.</text>
</comment>
<evidence type="ECO:0000256" key="3">
    <source>
        <dbReference type="ARBA" id="ARBA00023082"/>
    </source>
</evidence>
<dbReference type="Pfam" id="PF08281">
    <property type="entry name" value="Sigma70_r4_2"/>
    <property type="match status" value="1"/>
</dbReference>
<keyword evidence="4" id="KW-0804">Transcription</keyword>
<dbReference type="NCBIfam" id="TIGR02937">
    <property type="entry name" value="sigma70-ECF"/>
    <property type="match status" value="1"/>
</dbReference>
<dbReference type="Pfam" id="PF04542">
    <property type="entry name" value="Sigma70_r2"/>
    <property type="match status" value="1"/>
</dbReference>
<name>A0ABW5RT97_9BACI</name>
<keyword evidence="8" id="KW-1185">Reference proteome</keyword>
<dbReference type="NCBIfam" id="NF006930">
    <property type="entry name" value="PRK09415.1"/>
    <property type="match status" value="1"/>
</dbReference>
<organism evidence="7 8">
    <name type="scientific">Bacillus seohaeanensis</name>
    <dbReference type="NCBI Taxonomy" id="284580"/>
    <lineage>
        <taxon>Bacteria</taxon>
        <taxon>Bacillati</taxon>
        <taxon>Bacillota</taxon>
        <taxon>Bacilli</taxon>
        <taxon>Bacillales</taxon>
        <taxon>Bacillaceae</taxon>
        <taxon>Bacillus</taxon>
    </lineage>
</organism>
<dbReference type="InterPro" id="IPR039425">
    <property type="entry name" value="RNA_pol_sigma-70-like"/>
</dbReference>
<dbReference type="InterPro" id="IPR036388">
    <property type="entry name" value="WH-like_DNA-bd_sf"/>
</dbReference>
<dbReference type="SUPFAM" id="SSF88659">
    <property type="entry name" value="Sigma3 and sigma4 domains of RNA polymerase sigma factors"/>
    <property type="match status" value="1"/>
</dbReference>
<sequence>MDEIAESKINTMGSVMTIEEVIDHYGEDVWKLVFSYVRNEQVADDLAQEIFIKIYKKIDTFAGNASLRTWIWRVAINHCKDYLKSWYKRTVFPQEERNFNWMSSGCSVEGEVIRKDEDRELEKVVLELPLKYREVIYLFYYEECSMKEIALFLDLRENTVKTRLRRAKQLIKERLVIG</sequence>
<dbReference type="Gene3D" id="1.10.10.10">
    <property type="entry name" value="Winged helix-like DNA-binding domain superfamily/Winged helix DNA-binding domain"/>
    <property type="match status" value="1"/>
</dbReference>
<dbReference type="CDD" id="cd06171">
    <property type="entry name" value="Sigma70_r4"/>
    <property type="match status" value="1"/>
</dbReference>
<dbReference type="EMBL" id="JBHUMF010000031">
    <property type="protein sequence ID" value="MFD2681927.1"/>
    <property type="molecule type" value="Genomic_DNA"/>
</dbReference>
<evidence type="ECO:0000313" key="8">
    <source>
        <dbReference type="Proteomes" id="UP001597506"/>
    </source>
</evidence>
<dbReference type="SUPFAM" id="SSF88946">
    <property type="entry name" value="Sigma2 domain of RNA polymerase sigma factors"/>
    <property type="match status" value="1"/>
</dbReference>
<dbReference type="InterPro" id="IPR014284">
    <property type="entry name" value="RNA_pol_sigma-70_dom"/>
</dbReference>
<keyword evidence="3" id="KW-0731">Sigma factor</keyword>
<evidence type="ECO:0000256" key="4">
    <source>
        <dbReference type="ARBA" id="ARBA00023163"/>
    </source>
</evidence>
<dbReference type="InterPro" id="IPR007627">
    <property type="entry name" value="RNA_pol_sigma70_r2"/>
</dbReference>